<evidence type="ECO:0000313" key="3">
    <source>
        <dbReference type="Proteomes" id="UP000735302"/>
    </source>
</evidence>
<dbReference type="Proteomes" id="UP000735302">
    <property type="component" value="Unassembled WGS sequence"/>
</dbReference>
<dbReference type="AlphaFoldDB" id="A0AAV4D8T0"/>
<dbReference type="EMBL" id="BLXT01007628">
    <property type="protein sequence ID" value="GFO40648.1"/>
    <property type="molecule type" value="Genomic_DNA"/>
</dbReference>
<protein>
    <recommendedName>
        <fullName evidence="4">Secreted protein</fullName>
    </recommendedName>
</protein>
<name>A0AAV4D8T0_9GAST</name>
<comment type="caution">
    <text evidence="2">The sequence shown here is derived from an EMBL/GenBank/DDBJ whole genome shotgun (WGS) entry which is preliminary data.</text>
</comment>
<organism evidence="2 3">
    <name type="scientific">Plakobranchus ocellatus</name>
    <dbReference type="NCBI Taxonomy" id="259542"/>
    <lineage>
        <taxon>Eukaryota</taxon>
        <taxon>Metazoa</taxon>
        <taxon>Spiralia</taxon>
        <taxon>Lophotrochozoa</taxon>
        <taxon>Mollusca</taxon>
        <taxon>Gastropoda</taxon>
        <taxon>Heterobranchia</taxon>
        <taxon>Euthyneura</taxon>
        <taxon>Panpulmonata</taxon>
        <taxon>Sacoglossa</taxon>
        <taxon>Placobranchoidea</taxon>
        <taxon>Plakobranchidae</taxon>
        <taxon>Plakobranchus</taxon>
    </lineage>
</organism>
<evidence type="ECO:0000313" key="2">
    <source>
        <dbReference type="EMBL" id="GFO40648.1"/>
    </source>
</evidence>
<evidence type="ECO:0000256" key="1">
    <source>
        <dbReference type="SAM" id="SignalP"/>
    </source>
</evidence>
<feature type="chain" id="PRO_5043349113" description="Secreted protein" evidence="1">
    <location>
        <begin position="24"/>
        <end position="92"/>
    </location>
</feature>
<sequence length="92" mass="10433">MVSLVTSTGQLILKICWMLVAWTADNGSGDWCTGINFISRKDGEKKLRRSARWRTNWAMLRWQLHLLIVGEAILEISLVSQLADEKTQTNTG</sequence>
<accession>A0AAV4D8T0</accession>
<keyword evidence="3" id="KW-1185">Reference proteome</keyword>
<proteinExistence type="predicted"/>
<keyword evidence="1" id="KW-0732">Signal</keyword>
<evidence type="ECO:0008006" key="4">
    <source>
        <dbReference type="Google" id="ProtNLM"/>
    </source>
</evidence>
<gene>
    <name evidence="2" type="ORF">PoB_006715300</name>
</gene>
<feature type="signal peptide" evidence="1">
    <location>
        <begin position="1"/>
        <end position="23"/>
    </location>
</feature>
<reference evidence="2 3" key="1">
    <citation type="journal article" date="2021" name="Elife">
        <title>Chloroplast acquisition without the gene transfer in kleptoplastic sea slugs, Plakobranchus ocellatus.</title>
        <authorList>
            <person name="Maeda T."/>
            <person name="Takahashi S."/>
            <person name="Yoshida T."/>
            <person name="Shimamura S."/>
            <person name="Takaki Y."/>
            <person name="Nagai Y."/>
            <person name="Toyoda A."/>
            <person name="Suzuki Y."/>
            <person name="Arimoto A."/>
            <person name="Ishii H."/>
            <person name="Satoh N."/>
            <person name="Nishiyama T."/>
            <person name="Hasebe M."/>
            <person name="Maruyama T."/>
            <person name="Minagawa J."/>
            <person name="Obokata J."/>
            <person name="Shigenobu S."/>
        </authorList>
    </citation>
    <scope>NUCLEOTIDE SEQUENCE [LARGE SCALE GENOMIC DNA]</scope>
</reference>